<name>A0ABQ4E8U4_9ACTN</name>
<proteinExistence type="predicted"/>
<organism evidence="1 2">
    <name type="scientific">Plantactinospora endophytica</name>
    <dbReference type="NCBI Taxonomy" id="673535"/>
    <lineage>
        <taxon>Bacteria</taxon>
        <taxon>Bacillati</taxon>
        <taxon>Actinomycetota</taxon>
        <taxon>Actinomycetes</taxon>
        <taxon>Micromonosporales</taxon>
        <taxon>Micromonosporaceae</taxon>
        <taxon>Plantactinospora</taxon>
    </lineage>
</organism>
<reference evidence="1 2" key="1">
    <citation type="submission" date="2021-01" db="EMBL/GenBank/DDBJ databases">
        <title>Whole genome shotgun sequence of Plantactinospora endophytica NBRC 110450.</title>
        <authorList>
            <person name="Komaki H."/>
            <person name="Tamura T."/>
        </authorList>
    </citation>
    <scope>NUCLEOTIDE SEQUENCE [LARGE SCALE GENOMIC DNA]</scope>
    <source>
        <strain evidence="1 2">NBRC 110450</strain>
    </source>
</reference>
<dbReference type="Proteomes" id="UP000646749">
    <property type="component" value="Unassembled WGS sequence"/>
</dbReference>
<dbReference type="EMBL" id="BONW01000033">
    <property type="protein sequence ID" value="GIG91124.1"/>
    <property type="molecule type" value="Genomic_DNA"/>
</dbReference>
<comment type="caution">
    <text evidence="1">The sequence shown here is derived from an EMBL/GenBank/DDBJ whole genome shotgun (WGS) entry which is preliminary data.</text>
</comment>
<evidence type="ECO:0000313" key="1">
    <source>
        <dbReference type="EMBL" id="GIG91124.1"/>
    </source>
</evidence>
<sequence>MDTVFLRKGWSVGRHQQGSVTKDREWAFESSGRDRQEWTLKTPPIIRRL</sequence>
<accession>A0ABQ4E8U4</accession>
<evidence type="ECO:0000313" key="2">
    <source>
        <dbReference type="Proteomes" id="UP000646749"/>
    </source>
</evidence>
<protein>
    <submittedName>
        <fullName evidence="1">Uncharacterized protein</fullName>
    </submittedName>
</protein>
<keyword evidence="2" id="KW-1185">Reference proteome</keyword>
<gene>
    <name evidence="1" type="ORF">Pen02_60600</name>
</gene>